<dbReference type="AlphaFoldDB" id="Q3IJT4"/>
<dbReference type="HOGENOM" id="CLU_3139682_0_0_6"/>
<dbReference type="Proteomes" id="UP000006843">
    <property type="component" value="Chromosome I"/>
</dbReference>
<dbReference type="EMBL" id="CR954246">
    <property type="protein sequence ID" value="CAI87942.1"/>
    <property type="molecule type" value="Genomic_DNA"/>
</dbReference>
<organism evidence="1 2">
    <name type="scientific">Pseudoalteromonas translucida (strain TAC 125)</name>
    <dbReference type="NCBI Taxonomy" id="326442"/>
    <lineage>
        <taxon>Bacteria</taxon>
        <taxon>Pseudomonadati</taxon>
        <taxon>Pseudomonadota</taxon>
        <taxon>Gammaproteobacteria</taxon>
        <taxon>Alteromonadales</taxon>
        <taxon>Pseudoalteromonadaceae</taxon>
        <taxon>Pseudoalteromonas</taxon>
    </lineage>
</organism>
<accession>Q3IJT4</accession>
<proteinExistence type="predicted"/>
<evidence type="ECO:0000313" key="1">
    <source>
        <dbReference type="EMBL" id="CAI87942.1"/>
    </source>
</evidence>
<sequence>MKTALTTENIRIKEVLIFPYKSAAPFNLFVNKSLKDLLHKEKRMSSKRG</sequence>
<name>Q3IJT4_PSET1</name>
<dbReference type="KEGG" id="pha:PSHAa2907"/>
<gene>
    <name evidence="1" type="ordered locus">PSHAa2907</name>
</gene>
<keyword evidence="2" id="KW-1185">Reference proteome</keyword>
<reference evidence="1 2" key="1">
    <citation type="journal article" date="2005" name="Genome Res.">
        <title>Coping with cold: the genome of the versatile marine Antarctica bacterium Pseudoalteromonas haloplanktis TAC125.</title>
        <authorList>
            <person name="Medigue C."/>
            <person name="Krin E."/>
            <person name="Pascal G."/>
            <person name="Barbe V."/>
            <person name="Bernsel A."/>
            <person name="Bertin P."/>
            <person name="Cheung F."/>
            <person name="Cruveiller S."/>
            <person name="Damico S."/>
            <person name="Duilio A."/>
            <person name="Fang G."/>
            <person name="Feller G."/>
            <person name="Mangenot S."/>
            <person name="Marino G."/>
            <person name="Nilsson J."/>
            <person name="Parilli E."/>
            <person name="Rocha E."/>
            <person name="Rouy Z."/>
            <person name="Sekowska A."/>
            <person name="Tutino M.L."/>
            <person name="Vallenet D."/>
            <person name="von Heijne G."/>
            <person name="Danchin A."/>
        </authorList>
    </citation>
    <scope>NUCLEOTIDE SEQUENCE [LARGE SCALE GENOMIC DNA]</scope>
    <source>
        <strain evidence="2">TAC 125</strain>
    </source>
</reference>
<protein>
    <submittedName>
        <fullName evidence="1">Orphan protein</fullName>
    </submittedName>
</protein>
<evidence type="ECO:0000313" key="2">
    <source>
        <dbReference type="Proteomes" id="UP000006843"/>
    </source>
</evidence>